<evidence type="ECO:0000256" key="4">
    <source>
        <dbReference type="ARBA" id="ARBA00022544"/>
    </source>
</evidence>
<dbReference type="KEGG" id="cheb:HH215_06295"/>
<gene>
    <name evidence="9" type="ORF">HH215_06295</name>
</gene>
<dbReference type="PANTHER" id="PTHR34975">
    <property type="entry name" value="SPORE GERMINATION PROTEIN A2"/>
    <property type="match status" value="1"/>
</dbReference>
<dbReference type="InterPro" id="IPR004761">
    <property type="entry name" value="Spore_GerAB"/>
</dbReference>
<feature type="transmembrane region" description="Helical" evidence="8">
    <location>
        <begin position="38"/>
        <end position="62"/>
    </location>
</feature>
<evidence type="ECO:0000256" key="1">
    <source>
        <dbReference type="ARBA" id="ARBA00004141"/>
    </source>
</evidence>
<feature type="transmembrane region" description="Helical" evidence="8">
    <location>
        <begin position="188"/>
        <end position="208"/>
    </location>
</feature>
<feature type="transmembrane region" description="Helical" evidence="8">
    <location>
        <begin position="82"/>
        <end position="108"/>
    </location>
</feature>
<comment type="subcellular location">
    <subcellularLocation>
        <location evidence="1">Membrane</location>
        <topology evidence="1">Multi-pass membrane protein</topology>
    </subcellularLocation>
</comment>
<feature type="transmembrane region" description="Helical" evidence="8">
    <location>
        <begin position="12"/>
        <end position="32"/>
    </location>
</feature>
<protein>
    <submittedName>
        <fullName evidence="9">Endospore germination permease</fullName>
    </submittedName>
</protein>
<dbReference type="GO" id="GO:0016020">
    <property type="term" value="C:membrane"/>
    <property type="evidence" value="ECO:0007669"/>
    <property type="project" value="UniProtKB-SubCell"/>
</dbReference>
<dbReference type="NCBIfam" id="TIGR00912">
    <property type="entry name" value="2A0309"/>
    <property type="match status" value="1"/>
</dbReference>
<evidence type="ECO:0000313" key="10">
    <source>
        <dbReference type="Proteomes" id="UP000502248"/>
    </source>
</evidence>
<evidence type="ECO:0000256" key="6">
    <source>
        <dbReference type="ARBA" id="ARBA00022989"/>
    </source>
</evidence>
<evidence type="ECO:0000313" key="9">
    <source>
        <dbReference type="EMBL" id="QJD82826.1"/>
    </source>
</evidence>
<dbReference type="RefSeq" id="WP_169279122.1">
    <property type="nucleotide sequence ID" value="NZ_CP051680.1"/>
</dbReference>
<evidence type="ECO:0000256" key="8">
    <source>
        <dbReference type="SAM" id="Phobius"/>
    </source>
</evidence>
<reference evidence="9 10" key="1">
    <citation type="submission" date="2020-04" db="EMBL/GenBank/DDBJ databases">
        <title>Genome sequencing of novel species.</title>
        <authorList>
            <person name="Heo J."/>
            <person name="Kim S.-J."/>
            <person name="Kim J.-S."/>
            <person name="Hong S.-B."/>
            <person name="Kwon S.-W."/>
        </authorList>
    </citation>
    <scope>NUCLEOTIDE SEQUENCE [LARGE SCALE GENOMIC DNA]</scope>
    <source>
        <strain evidence="9 10">MFER-1</strain>
    </source>
</reference>
<sequence>MNGSERVSSLQMMVLFLFFMTGSSIVIVPAPLTNVASNGAWVALLIALAAGMALLYAVLYMYRRFPNESLVVYSRSLIGNALTFLLLAPFLVVLFWNVAGIVIEIGIFFKSTMLKETPTYAVNSLLFVTIALTVRAGLETMSRMAAMLLILMFAFIVVVCLLVANLYHPEYLLPVMPDGIGPVLNAAYIVYGFPYSELVVFAILLPCVKEKESRKVGKHLYLALTINGLTLLASIVCSIMVLGPLSGDLKYSLYQLARLIFIQEIIERIESVIGFSLIVGFYFKASILLLILVRMLTQLLKLKNERMMVFPVAFVCLLLSLTTYTNEAALEEIVNTIWPLLNNLVYVLPLLLLAVVSWFRRKGVSGRRPRKG</sequence>
<feature type="transmembrane region" description="Helical" evidence="8">
    <location>
        <begin position="120"/>
        <end position="138"/>
    </location>
</feature>
<dbReference type="EMBL" id="CP051680">
    <property type="protein sequence ID" value="QJD82826.1"/>
    <property type="molecule type" value="Genomic_DNA"/>
</dbReference>
<feature type="transmembrane region" description="Helical" evidence="8">
    <location>
        <begin position="337"/>
        <end position="359"/>
    </location>
</feature>
<dbReference type="PANTHER" id="PTHR34975:SF2">
    <property type="entry name" value="SPORE GERMINATION PROTEIN A2"/>
    <property type="match status" value="1"/>
</dbReference>
<feature type="transmembrane region" description="Helical" evidence="8">
    <location>
        <begin position="220"/>
        <end position="243"/>
    </location>
</feature>
<keyword evidence="7 8" id="KW-0472">Membrane</keyword>
<keyword evidence="6 8" id="KW-1133">Transmembrane helix</keyword>
<dbReference type="Pfam" id="PF03845">
    <property type="entry name" value="Spore_permease"/>
    <property type="match status" value="1"/>
</dbReference>
<feature type="transmembrane region" description="Helical" evidence="8">
    <location>
        <begin position="272"/>
        <end position="296"/>
    </location>
</feature>
<feature type="transmembrane region" description="Helical" evidence="8">
    <location>
        <begin position="145"/>
        <end position="168"/>
    </location>
</feature>
<comment type="similarity">
    <text evidence="2">Belongs to the amino acid-polyamine-organocation (APC) superfamily. Spore germination protein (SGP) (TC 2.A.3.9) family.</text>
</comment>
<dbReference type="Proteomes" id="UP000502248">
    <property type="component" value="Chromosome"/>
</dbReference>
<evidence type="ECO:0000256" key="5">
    <source>
        <dbReference type="ARBA" id="ARBA00022692"/>
    </source>
</evidence>
<evidence type="ECO:0000256" key="2">
    <source>
        <dbReference type="ARBA" id="ARBA00007998"/>
    </source>
</evidence>
<evidence type="ECO:0000256" key="3">
    <source>
        <dbReference type="ARBA" id="ARBA00022448"/>
    </source>
</evidence>
<name>A0A7Z2VGL4_9BACL</name>
<organism evidence="9 10">
    <name type="scientific">Cohnella herbarum</name>
    <dbReference type="NCBI Taxonomy" id="2728023"/>
    <lineage>
        <taxon>Bacteria</taxon>
        <taxon>Bacillati</taxon>
        <taxon>Bacillota</taxon>
        <taxon>Bacilli</taxon>
        <taxon>Bacillales</taxon>
        <taxon>Paenibacillaceae</taxon>
        <taxon>Cohnella</taxon>
    </lineage>
</organism>
<keyword evidence="5 8" id="KW-0812">Transmembrane</keyword>
<feature type="transmembrane region" description="Helical" evidence="8">
    <location>
        <begin position="308"/>
        <end position="325"/>
    </location>
</feature>
<dbReference type="GO" id="GO:0009847">
    <property type="term" value="P:spore germination"/>
    <property type="evidence" value="ECO:0007669"/>
    <property type="project" value="InterPro"/>
</dbReference>
<evidence type="ECO:0000256" key="7">
    <source>
        <dbReference type="ARBA" id="ARBA00023136"/>
    </source>
</evidence>
<keyword evidence="10" id="KW-1185">Reference proteome</keyword>
<keyword evidence="4" id="KW-0309">Germination</keyword>
<keyword evidence="3" id="KW-0813">Transport</keyword>
<dbReference type="AlphaFoldDB" id="A0A7Z2VGL4"/>
<dbReference type="Gene3D" id="1.20.1740.10">
    <property type="entry name" value="Amino acid/polyamine transporter I"/>
    <property type="match status" value="1"/>
</dbReference>
<accession>A0A7Z2VGL4</accession>
<proteinExistence type="inferred from homology"/>